<keyword evidence="1" id="KW-0328">Glycosyltransferase</keyword>
<dbReference type="InterPro" id="IPR002201">
    <property type="entry name" value="Glyco_trans_9"/>
</dbReference>
<sequence>MRIAVWNTAFLGDSVLTLPLIRTLKAAWPEAEVDFYVRGGLAALYEAQPELAHVYACDKRGKDRGFAAVRRQGREVAERRYDIWVDAHLSLRSSFMAWASRAPVRAGYREACLSRLAFTRSVGRRFHELQEIERLLLLAEAIGVPSAVLENEALHWPELVLPAHAHEQAKELLGPLPEGPAIGIHPGSVWSTKRWTPEGFAFILRRALSRGVNVVLLAGPGEESTVAKVRALAGVEEGEAHFLDLSGKTSLLSLAAVLGRLDDYVTNDSGPMHLAWAQHTPVTALFGPTVRALGFTPRGERSSVLEVELPCRPCGLHGHKACPKGHFDCMKRIDPEAVWRDVEIKLTAQTQE</sequence>
<keyword evidence="2" id="KW-0808">Transferase</keyword>
<dbReference type="Gene3D" id="3.40.50.2000">
    <property type="entry name" value="Glycogen Phosphorylase B"/>
    <property type="match status" value="2"/>
</dbReference>
<dbReference type="SUPFAM" id="SSF53756">
    <property type="entry name" value="UDP-Glycosyltransferase/glycogen phosphorylase"/>
    <property type="match status" value="1"/>
</dbReference>
<protein>
    <submittedName>
        <fullName evidence="3">Glycosyltransferase family 9 protein</fullName>
    </submittedName>
</protein>
<evidence type="ECO:0000256" key="2">
    <source>
        <dbReference type="ARBA" id="ARBA00022679"/>
    </source>
</evidence>
<evidence type="ECO:0000313" key="3">
    <source>
        <dbReference type="EMBL" id="HJD97339.1"/>
    </source>
</evidence>
<comment type="caution">
    <text evidence="3">The sequence shown here is derived from an EMBL/GenBank/DDBJ whole genome shotgun (WGS) entry which is preliminary data.</text>
</comment>
<dbReference type="Proteomes" id="UP000698963">
    <property type="component" value="Unassembled WGS sequence"/>
</dbReference>
<dbReference type="EMBL" id="DYZA01000135">
    <property type="protein sequence ID" value="HJD97339.1"/>
    <property type="molecule type" value="Genomic_DNA"/>
</dbReference>
<dbReference type="PANTHER" id="PTHR30160">
    <property type="entry name" value="TETRAACYLDISACCHARIDE 4'-KINASE-RELATED"/>
    <property type="match status" value="1"/>
</dbReference>
<dbReference type="PANTHER" id="PTHR30160:SF1">
    <property type="entry name" value="LIPOPOLYSACCHARIDE 1,2-N-ACETYLGLUCOSAMINETRANSFERASE-RELATED"/>
    <property type="match status" value="1"/>
</dbReference>
<evidence type="ECO:0000313" key="4">
    <source>
        <dbReference type="Proteomes" id="UP000698963"/>
    </source>
</evidence>
<proteinExistence type="predicted"/>
<dbReference type="AlphaFoldDB" id="A0A921DR74"/>
<accession>A0A921DR74</accession>
<dbReference type="CDD" id="cd03789">
    <property type="entry name" value="GT9_LPS_heptosyltransferase"/>
    <property type="match status" value="1"/>
</dbReference>
<dbReference type="InterPro" id="IPR051199">
    <property type="entry name" value="LPS_LOS_Heptosyltrfase"/>
</dbReference>
<dbReference type="GO" id="GO:0005829">
    <property type="term" value="C:cytosol"/>
    <property type="evidence" value="ECO:0007669"/>
    <property type="project" value="TreeGrafter"/>
</dbReference>
<dbReference type="GO" id="GO:0008713">
    <property type="term" value="F:ADP-heptose-lipopolysaccharide heptosyltransferase activity"/>
    <property type="evidence" value="ECO:0007669"/>
    <property type="project" value="TreeGrafter"/>
</dbReference>
<dbReference type="Pfam" id="PF01075">
    <property type="entry name" value="Glyco_transf_9"/>
    <property type="match status" value="1"/>
</dbReference>
<reference evidence="3" key="2">
    <citation type="submission" date="2021-09" db="EMBL/GenBank/DDBJ databases">
        <authorList>
            <person name="Gilroy R."/>
        </authorList>
    </citation>
    <scope>NUCLEOTIDE SEQUENCE</scope>
    <source>
        <strain evidence="3">ChiGjej2B2-19336</strain>
    </source>
</reference>
<evidence type="ECO:0000256" key="1">
    <source>
        <dbReference type="ARBA" id="ARBA00022676"/>
    </source>
</evidence>
<dbReference type="GO" id="GO:0009244">
    <property type="term" value="P:lipopolysaccharide core region biosynthetic process"/>
    <property type="evidence" value="ECO:0007669"/>
    <property type="project" value="TreeGrafter"/>
</dbReference>
<name>A0A921DR74_9BACT</name>
<organism evidence="3 4">
    <name type="scientific">Mailhella massiliensis</name>
    <dbReference type="NCBI Taxonomy" id="1903261"/>
    <lineage>
        <taxon>Bacteria</taxon>
        <taxon>Pseudomonadati</taxon>
        <taxon>Thermodesulfobacteriota</taxon>
        <taxon>Desulfovibrionia</taxon>
        <taxon>Desulfovibrionales</taxon>
        <taxon>Desulfovibrionaceae</taxon>
        <taxon>Mailhella</taxon>
    </lineage>
</organism>
<dbReference type="RefSeq" id="WP_304122359.1">
    <property type="nucleotide sequence ID" value="NZ_DYZA01000135.1"/>
</dbReference>
<gene>
    <name evidence="3" type="ORF">K8W16_06815</name>
</gene>
<reference evidence="3" key="1">
    <citation type="journal article" date="2021" name="PeerJ">
        <title>Extensive microbial diversity within the chicken gut microbiome revealed by metagenomics and culture.</title>
        <authorList>
            <person name="Gilroy R."/>
            <person name="Ravi A."/>
            <person name="Getino M."/>
            <person name="Pursley I."/>
            <person name="Horton D.L."/>
            <person name="Alikhan N.F."/>
            <person name="Baker D."/>
            <person name="Gharbi K."/>
            <person name="Hall N."/>
            <person name="Watson M."/>
            <person name="Adriaenssens E.M."/>
            <person name="Foster-Nyarko E."/>
            <person name="Jarju S."/>
            <person name="Secka A."/>
            <person name="Antonio M."/>
            <person name="Oren A."/>
            <person name="Chaudhuri R.R."/>
            <person name="La Ragione R."/>
            <person name="Hildebrand F."/>
            <person name="Pallen M.J."/>
        </authorList>
    </citation>
    <scope>NUCLEOTIDE SEQUENCE</scope>
    <source>
        <strain evidence="3">ChiGjej2B2-19336</strain>
    </source>
</reference>